<reference evidence="2 3" key="1">
    <citation type="journal article" date="2016" name="Nat. Commun.">
        <title>Thousands of microbial genomes shed light on interconnected biogeochemical processes in an aquifer system.</title>
        <authorList>
            <person name="Anantharaman K."/>
            <person name="Brown C.T."/>
            <person name="Hug L.A."/>
            <person name="Sharon I."/>
            <person name="Castelle C.J."/>
            <person name="Probst A.J."/>
            <person name="Thomas B.C."/>
            <person name="Singh A."/>
            <person name="Wilkins M.J."/>
            <person name="Karaoz U."/>
            <person name="Brodie E.L."/>
            <person name="Williams K.H."/>
            <person name="Hubbard S.S."/>
            <person name="Banfield J.F."/>
        </authorList>
    </citation>
    <scope>NUCLEOTIDE SEQUENCE [LARGE SCALE GENOMIC DNA]</scope>
</reference>
<feature type="transmembrane region" description="Helical" evidence="1">
    <location>
        <begin position="9"/>
        <end position="27"/>
    </location>
</feature>
<dbReference type="Gene3D" id="1.20.1640.10">
    <property type="entry name" value="Multidrug efflux transporter AcrB transmembrane domain"/>
    <property type="match status" value="2"/>
</dbReference>
<feature type="transmembrane region" description="Helical" evidence="1">
    <location>
        <begin position="992"/>
        <end position="1018"/>
    </location>
</feature>
<dbReference type="PANTHER" id="PTHR32063">
    <property type="match status" value="1"/>
</dbReference>
<feature type="transmembrane region" description="Helical" evidence="1">
    <location>
        <begin position="913"/>
        <end position="942"/>
    </location>
</feature>
<accession>A0A1F4T746</accession>
<feature type="transmembrane region" description="Helical" evidence="1">
    <location>
        <begin position="860"/>
        <end position="878"/>
    </location>
</feature>
<dbReference type="Proteomes" id="UP000178602">
    <property type="component" value="Unassembled WGS sequence"/>
</dbReference>
<feature type="transmembrane region" description="Helical" evidence="1">
    <location>
        <begin position="531"/>
        <end position="549"/>
    </location>
</feature>
<dbReference type="PRINTS" id="PR00702">
    <property type="entry name" value="ACRIFLAVINRP"/>
</dbReference>
<dbReference type="InterPro" id="IPR027463">
    <property type="entry name" value="AcrB_DN_DC_subdom"/>
</dbReference>
<dbReference type="GO" id="GO:0005886">
    <property type="term" value="C:plasma membrane"/>
    <property type="evidence" value="ECO:0007669"/>
    <property type="project" value="TreeGrafter"/>
</dbReference>
<dbReference type="SUPFAM" id="SSF82714">
    <property type="entry name" value="Multidrug efflux transporter AcrB TolC docking domain, DN and DC subdomains"/>
    <property type="match status" value="2"/>
</dbReference>
<dbReference type="GO" id="GO:0042910">
    <property type="term" value="F:xenobiotic transmembrane transporter activity"/>
    <property type="evidence" value="ECO:0007669"/>
    <property type="project" value="TreeGrafter"/>
</dbReference>
<keyword evidence="1" id="KW-0472">Membrane</keyword>
<evidence type="ECO:0000313" key="3">
    <source>
        <dbReference type="Proteomes" id="UP000178602"/>
    </source>
</evidence>
<dbReference type="SUPFAM" id="SSF82693">
    <property type="entry name" value="Multidrug efflux transporter AcrB pore domain, PN1, PN2, PC1 and PC2 subdomains"/>
    <property type="match status" value="3"/>
</dbReference>
<feature type="transmembrane region" description="Helical" evidence="1">
    <location>
        <begin position="885"/>
        <end position="907"/>
    </location>
</feature>
<sequence length="1033" mass="112981">MIKRFVTRPLFTISLYLIFLIVGYYSFSRLPLDFLPNISIPTLTIITPYPGAGPEDIETSVSKVIEDAVATVPNIDRITSDSSENISTVTIAFKWGTDLDPASADVRDKMDLIRSRLPDDIQPSTIFKFDLSQIPVLVFGVSADESYSSLYQLADKKISPALKRIGGVGTVNILGGLVRQINVNVDRGRLKAYHLSINQLNLALQSANLSVPAGSIKSGALEYGIRVPGEFGSIDEIGKTIVGSYNGKAVYLSDVASVSDGFKEQDNLTEVDGKAGVMIQVQKQSGANTVNVVNSIRRELARLMPELPPDVKITYVQDTSESIVRQIDELTQTLYWSFFFVVLTVLFFLRNFRGSFIVSLAIPISILAAFIYMSASSATINIISLASIIISIGVVVDDAIVVLENFYQHLDGKREPPREAAIAGTEEVASAVISSTATNLVIFIPLLLVQGFIGIFFNQLAAISIVVMAMSLVTAMTITPMLCAKMIRLDEKKDQPGFWRNFHDRSEKIFEAIDSWYKGLLAWALANRRKVLVSLSLFFVLSMGLFTLTGSEFFPEQDSGLITATVEMPAGSRWDQTAGAMRRLAERIRREVPETEFVMVSAGSTAGRMSLSSKTGANYGRLYLKVVPLDQRRRDIKQLERAIAELAFAIPGLKGIDFASSGANQMAGGGKPVTLEIYGTDFDKIDAVADQLKSKLEKIPGVVDPTLSREKAIPEYALQVDRRKAASLGLSMYDVAMAARAYLYGTAVSKYRVGGDQYDIFVQLKESDRRSIEDIKNVFITTRTGQTIALGNIAAVSLRGGPQVIQRKNQQRIVKVEADYFGRSLGDITGDIRGVLAGTSLPDDVTVKIAGNSEQIAESFRSLFIALLLAIALIYLVMVAQFESFLMPFIIMFSIPFALVGVVWALFLSGISFSVMAFIGLILVTGVAVKNAIVLVDFINILRSRGTGLEEAIKEAGRSRLRPILMTSLTTILGLMPIVLSGGEGSTFWKPMAVTVIGGLVVSVTITLIFVPTLYYAIERRLARRPDGLEEKR</sequence>
<dbReference type="Gene3D" id="3.30.70.1440">
    <property type="entry name" value="Multidrug efflux transporter AcrB pore domain"/>
    <property type="match status" value="1"/>
</dbReference>
<dbReference type="EMBL" id="MEUG01000001">
    <property type="protein sequence ID" value="OGC27923.1"/>
    <property type="molecule type" value="Genomic_DNA"/>
</dbReference>
<feature type="transmembrane region" description="Helical" evidence="1">
    <location>
        <begin position="460"/>
        <end position="483"/>
    </location>
</feature>
<keyword evidence="1" id="KW-0812">Transmembrane</keyword>
<proteinExistence type="predicted"/>
<evidence type="ECO:0008006" key="4">
    <source>
        <dbReference type="Google" id="ProtNLM"/>
    </source>
</evidence>
<feature type="transmembrane region" description="Helical" evidence="1">
    <location>
        <begin position="381"/>
        <end position="407"/>
    </location>
</feature>
<dbReference type="Gene3D" id="3.30.70.1320">
    <property type="entry name" value="Multidrug efflux transporter AcrB pore domain like"/>
    <property type="match status" value="1"/>
</dbReference>
<dbReference type="Pfam" id="PF00873">
    <property type="entry name" value="ACR_tran"/>
    <property type="match status" value="1"/>
</dbReference>
<dbReference type="AlphaFoldDB" id="A0A1F4T746"/>
<name>A0A1F4T746_UNCSA</name>
<dbReference type="InterPro" id="IPR001036">
    <property type="entry name" value="Acrflvin-R"/>
</dbReference>
<dbReference type="PANTHER" id="PTHR32063:SF0">
    <property type="entry name" value="SWARMING MOTILITY PROTEIN SWRC"/>
    <property type="match status" value="1"/>
</dbReference>
<dbReference type="Gene3D" id="3.30.70.1430">
    <property type="entry name" value="Multidrug efflux transporter AcrB pore domain"/>
    <property type="match status" value="2"/>
</dbReference>
<protein>
    <recommendedName>
        <fullName evidence="4">Acriflavin resistance protein</fullName>
    </recommendedName>
</protein>
<organism evidence="2 3">
    <name type="scientific">candidate division WOR-1 bacterium RIFOXYC12_FULL_54_18</name>
    <dbReference type="NCBI Taxonomy" id="1802584"/>
    <lineage>
        <taxon>Bacteria</taxon>
        <taxon>Bacillati</taxon>
        <taxon>Saganbacteria</taxon>
    </lineage>
</organism>
<evidence type="ECO:0000256" key="1">
    <source>
        <dbReference type="SAM" id="Phobius"/>
    </source>
</evidence>
<feature type="transmembrane region" description="Helical" evidence="1">
    <location>
        <begin position="356"/>
        <end position="375"/>
    </location>
</feature>
<evidence type="ECO:0000313" key="2">
    <source>
        <dbReference type="EMBL" id="OGC27923.1"/>
    </source>
</evidence>
<keyword evidence="1" id="KW-1133">Transmembrane helix</keyword>
<dbReference type="Gene3D" id="3.30.2090.10">
    <property type="entry name" value="Multidrug efflux transporter AcrB TolC docking domain, DN and DC subdomains"/>
    <property type="match status" value="2"/>
</dbReference>
<feature type="transmembrane region" description="Helical" evidence="1">
    <location>
        <begin position="963"/>
        <end position="980"/>
    </location>
</feature>
<gene>
    <name evidence="2" type="ORF">A3K49_02840</name>
</gene>
<feature type="transmembrane region" description="Helical" evidence="1">
    <location>
        <begin position="428"/>
        <end position="448"/>
    </location>
</feature>
<comment type="caution">
    <text evidence="2">The sequence shown here is derived from an EMBL/GenBank/DDBJ whole genome shotgun (WGS) entry which is preliminary data.</text>
</comment>
<dbReference type="SUPFAM" id="SSF82866">
    <property type="entry name" value="Multidrug efflux transporter AcrB transmembrane domain"/>
    <property type="match status" value="2"/>
</dbReference>
<feature type="transmembrane region" description="Helical" evidence="1">
    <location>
        <begin position="333"/>
        <end position="349"/>
    </location>
</feature>